<dbReference type="InterPro" id="IPR000160">
    <property type="entry name" value="GGDEF_dom"/>
</dbReference>
<dbReference type="InterPro" id="IPR035965">
    <property type="entry name" value="PAS-like_dom_sf"/>
</dbReference>
<dbReference type="EC" id="2.7.7.65" evidence="2"/>
<dbReference type="Pfam" id="PF08448">
    <property type="entry name" value="PAS_4"/>
    <property type="match status" value="1"/>
</dbReference>
<proteinExistence type="predicted"/>
<dbReference type="Proteomes" id="UP000002171">
    <property type="component" value="Unassembled WGS sequence"/>
</dbReference>
<comment type="catalytic activity">
    <reaction evidence="3">
        <text>2 GTP = 3',3'-c-di-GMP + 2 diphosphate</text>
        <dbReference type="Rhea" id="RHEA:24898"/>
        <dbReference type="ChEBI" id="CHEBI:33019"/>
        <dbReference type="ChEBI" id="CHEBI:37565"/>
        <dbReference type="ChEBI" id="CHEBI:58805"/>
        <dbReference type="EC" id="2.7.7.65"/>
    </reaction>
</comment>
<comment type="cofactor">
    <cofactor evidence="1">
        <name>Mg(2+)</name>
        <dbReference type="ChEBI" id="CHEBI:18420"/>
    </cofactor>
</comment>
<dbReference type="CDD" id="cd01949">
    <property type="entry name" value="GGDEF"/>
    <property type="match status" value="1"/>
</dbReference>
<dbReference type="PANTHER" id="PTHR45138:SF9">
    <property type="entry name" value="DIGUANYLATE CYCLASE DGCM-RELATED"/>
    <property type="match status" value="1"/>
</dbReference>
<accession>A0A7U8C878</accession>
<evidence type="ECO:0000313" key="6">
    <source>
        <dbReference type="Proteomes" id="UP000002171"/>
    </source>
</evidence>
<evidence type="ECO:0000256" key="1">
    <source>
        <dbReference type="ARBA" id="ARBA00001946"/>
    </source>
</evidence>
<keyword evidence="6" id="KW-1185">Reference proteome</keyword>
<dbReference type="OrthoDB" id="9812260at2"/>
<dbReference type="InterPro" id="IPR029787">
    <property type="entry name" value="Nucleotide_cyclase"/>
</dbReference>
<feature type="domain" description="GGDEF" evidence="4">
    <location>
        <begin position="187"/>
        <end position="320"/>
    </location>
</feature>
<dbReference type="InterPro" id="IPR050469">
    <property type="entry name" value="Diguanylate_Cyclase"/>
</dbReference>
<dbReference type="InterPro" id="IPR043128">
    <property type="entry name" value="Rev_trsase/Diguanyl_cyclase"/>
</dbReference>
<dbReference type="NCBIfam" id="TIGR00254">
    <property type="entry name" value="GGDEF"/>
    <property type="match status" value="1"/>
</dbReference>
<dbReference type="Gene3D" id="3.30.70.270">
    <property type="match status" value="1"/>
</dbReference>
<dbReference type="GO" id="GO:1902201">
    <property type="term" value="P:negative regulation of bacterial-type flagellum-dependent cell motility"/>
    <property type="evidence" value="ECO:0007669"/>
    <property type="project" value="TreeGrafter"/>
</dbReference>
<evidence type="ECO:0000256" key="3">
    <source>
        <dbReference type="ARBA" id="ARBA00034247"/>
    </source>
</evidence>
<reference evidence="5 6" key="1">
    <citation type="submission" date="2006-02" db="EMBL/GenBank/DDBJ databases">
        <authorList>
            <person name="Pinhassi J."/>
            <person name="Pedros-Alio C."/>
            <person name="Ferriera S."/>
            <person name="Johnson J."/>
            <person name="Kravitz S."/>
            <person name="Halpern A."/>
            <person name="Remington K."/>
            <person name="Beeson K."/>
            <person name="Tran B."/>
            <person name="Rogers Y.-H."/>
            <person name="Friedman R."/>
            <person name="Venter J.C."/>
        </authorList>
    </citation>
    <scope>NUCLEOTIDE SEQUENCE [LARGE SCALE GENOMIC DNA]</scope>
    <source>
        <strain evidence="5 6">MED92</strain>
    </source>
</reference>
<dbReference type="EMBL" id="AAOW01000003">
    <property type="protein sequence ID" value="EAR62431.1"/>
    <property type="molecule type" value="Genomic_DNA"/>
</dbReference>
<dbReference type="Pfam" id="PF00990">
    <property type="entry name" value="GGDEF"/>
    <property type="match status" value="1"/>
</dbReference>
<dbReference type="GO" id="GO:0043709">
    <property type="term" value="P:cell adhesion involved in single-species biofilm formation"/>
    <property type="evidence" value="ECO:0007669"/>
    <property type="project" value="TreeGrafter"/>
</dbReference>
<evidence type="ECO:0000313" key="5">
    <source>
        <dbReference type="EMBL" id="EAR62431.1"/>
    </source>
</evidence>
<dbReference type="SUPFAM" id="SSF55073">
    <property type="entry name" value="Nucleotide cyclase"/>
    <property type="match status" value="1"/>
</dbReference>
<protein>
    <recommendedName>
        <fullName evidence="2">diguanylate cyclase</fullName>
        <ecNumber evidence="2">2.7.7.65</ecNumber>
    </recommendedName>
</protein>
<sequence length="322" mass="37047">MNSYNFEEIDELHWTLGLVHHLEVGLIVVDRAGVVKLWNGFMENHSGVASSNVEGKILFQLFPELPQRWLQQKLDSVFLLRNAAYTSWEQRPYLFHFKSNRPITGSAPFMYQNITLTPLTSPTGEVDHVGILIYDVTDNVTSQLELQQANKKLQALSREDRLTGLFNRGYWEECLNNEFERFNRSQMTSTLVMFDIDHFKRVNDTYGHQAGDEVIRVVADTLREQARKTDILGRYGGEEYGAILTGTNGENAMIFAERLRARIESLVVPYGEHQLKFTISIGVSELTYEHDSPKEWLEQSDQALYKSKQSGRNWVTLFGESE</sequence>
<evidence type="ECO:0000256" key="2">
    <source>
        <dbReference type="ARBA" id="ARBA00012528"/>
    </source>
</evidence>
<dbReference type="PROSITE" id="PS50887">
    <property type="entry name" value="GGDEF"/>
    <property type="match status" value="1"/>
</dbReference>
<dbReference type="SMART" id="SM00267">
    <property type="entry name" value="GGDEF"/>
    <property type="match status" value="1"/>
</dbReference>
<dbReference type="GO" id="GO:0052621">
    <property type="term" value="F:diguanylate cyclase activity"/>
    <property type="evidence" value="ECO:0007669"/>
    <property type="project" value="UniProtKB-EC"/>
</dbReference>
<evidence type="ECO:0000259" key="4">
    <source>
        <dbReference type="PROSITE" id="PS50887"/>
    </source>
</evidence>
<dbReference type="AlphaFoldDB" id="A0A7U8C878"/>
<dbReference type="RefSeq" id="WP_007020741.1">
    <property type="nucleotide sequence ID" value="NZ_CH724125.1"/>
</dbReference>
<dbReference type="FunFam" id="3.30.70.270:FF:000001">
    <property type="entry name" value="Diguanylate cyclase domain protein"/>
    <property type="match status" value="1"/>
</dbReference>
<dbReference type="PANTHER" id="PTHR45138">
    <property type="entry name" value="REGULATORY COMPONENTS OF SENSORY TRANSDUCTION SYSTEM"/>
    <property type="match status" value="1"/>
</dbReference>
<comment type="caution">
    <text evidence="5">The sequence shown here is derived from an EMBL/GenBank/DDBJ whole genome shotgun (WGS) entry which is preliminary data.</text>
</comment>
<dbReference type="InterPro" id="IPR013656">
    <property type="entry name" value="PAS_4"/>
</dbReference>
<dbReference type="SUPFAM" id="SSF55785">
    <property type="entry name" value="PYP-like sensor domain (PAS domain)"/>
    <property type="match status" value="1"/>
</dbReference>
<name>A0A7U8C878_NEPCE</name>
<gene>
    <name evidence="5" type="ORF">MED92_15378</name>
</gene>
<organism evidence="5 6">
    <name type="scientific">Neptuniibacter caesariensis</name>
    <dbReference type="NCBI Taxonomy" id="207954"/>
    <lineage>
        <taxon>Bacteria</taxon>
        <taxon>Pseudomonadati</taxon>
        <taxon>Pseudomonadota</taxon>
        <taxon>Gammaproteobacteria</taxon>
        <taxon>Oceanospirillales</taxon>
        <taxon>Oceanospirillaceae</taxon>
        <taxon>Neptuniibacter</taxon>
    </lineage>
</organism>
<dbReference type="GO" id="GO:0005886">
    <property type="term" value="C:plasma membrane"/>
    <property type="evidence" value="ECO:0007669"/>
    <property type="project" value="TreeGrafter"/>
</dbReference>
<dbReference type="Gene3D" id="3.30.450.20">
    <property type="entry name" value="PAS domain"/>
    <property type="match status" value="1"/>
</dbReference>